<accession>A0A6L3YFC0</accession>
<dbReference type="RefSeq" id="WP_151652613.1">
    <property type="nucleotide sequence ID" value="NZ_WBVX01000024.1"/>
</dbReference>
<evidence type="ECO:0000259" key="3">
    <source>
        <dbReference type="SMART" id="SM00470"/>
    </source>
</evidence>
<dbReference type="InterPro" id="IPR050336">
    <property type="entry name" value="Chromosome_partition/occlusion"/>
</dbReference>
<dbReference type="PANTHER" id="PTHR33375:SF7">
    <property type="entry name" value="CHROMOSOME 2-PARTITIONING PROTEIN PARB-RELATED"/>
    <property type="match status" value="1"/>
</dbReference>
<dbReference type="PANTHER" id="PTHR33375">
    <property type="entry name" value="CHROMOSOME-PARTITIONING PROTEIN PARB-RELATED"/>
    <property type="match status" value="1"/>
</dbReference>
<keyword evidence="1" id="KW-0175">Coiled coil</keyword>
<dbReference type="AlphaFoldDB" id="A0A6L3YFC0"/>
<feature type="domain" description="ParB-like N-terminal" evidence="3">
    <location>
        <begin position="9"/>
        <end position="103"/>
    </location>
</feature>
<dbReference type="Gene3D" id="1.10.10.2830">
    <property type="match status" value="1"/>
</dbReference>
<name>A0A6L3YFC0_9HYPH</name>
<dbReference type="GO" id="GO:0007059">
    <property type="term" value="P:chromosome segregation"/>
    <property type="evidence" value="ECO:0007669"/>
    <property type="project" value="TreeGrafter"/>
</dbReference>
<sequence>MSMPVITQLTVPLNKLVLSPKNVRKLGGDETNDLEASIPVHGLRNPLEVEPSTKKGFHEVVAGGRRFRALNKLAKKKVIPVDYPVLCNLVTEDAEAISLAENVIRAHMHPADEFVAFAKQIESGKTVTDVAALFGVTETVVKKRMTLGKVAPAIIDAFRNDSISLAQVQAYALDDDHDRQMAIFAGNPNAASWKIRELLTEGEIQVSDRRVKLIGLENYVNAGGGIRRDLFARDDDESFLTDVALIDKLFAEKLTAWINEIKAEGWANVSVWEGQYYELTDSYRGRVYPHALPMTEAEEKRRDEIAAEMEALEVAEDSSENLERYEQLEQELEQLNKEAYSEADIAKSSAFILYSGGFWRVERGLFQIAKHGAVGDSATPKPMISAKLLEELEAVRCAIVAADLTSNPVVALAANVHAMACDLLMTYSSFKPAFDVRFSHSRLEAKIQNAAIRPLEFRNDGLKRVFSDLPKEPSEWLAHFLNMDVGALLDIMAVLTAHTVHGAGMAEKSRKIAVDDLAKHMSTTAEKWVTLSDLGYHERVSKGQLLKAIEEVHGKEKADNLSGLKKGELAKQAIDLLDGKWLPPELNELISEETKQSFRPSYSIIASLRDDAIDDDMDSIEDDEETEDFNDD</sequence>
<feature type="coiled-coil region" evidence="1">
    <location>
        <begin position="295"/>
        <end position="345"/>
    </location>
</feature>
<dbReference type="GO" id="GO:0005694">
    <property type="term" value="C:chromosome"/>
    <property type="evidence" value="ECO:0007669"/>
    <property type="project" value="TreeGrafter"/>
</dbReference>
<protein>
    <submittedName>
        <fullName evidence="4">ParB/RepB/Spo0J family partition protein</fullName>
    </submittedName>
</protein>
<dbReference type="Gene3D" id="3.90.1530.30">
    <property type="match status" value="1"/>
</dbReference>
<dbReference type="SMART" id="SM00470">
    <property type="entry name" value="ParB"/>
    <property type="match status" value="1"/>
</dbReference>
<evidence type="ECO:0000313" key="4">
    <source>
        <dbReference type="EMBL" id="KAB2681152.1"/>
    </source>
</evidence>
<dbReference type="SUPFAM" id="SSF109709">
    <property type="entry name" value="KorB DNA-binding domain-like"/>
    <property type="match status" value="1"/>
</dbReference>
<evidence type="ECO:0000256" key="2">
    <source>
        <dbReference type="SAM" id="MobiDB-lite"/>
    </source>
</evidence>
<dbReference type="SUPFAM" id="SSF110849">
    <property type="entry name" value="ParB/Sulfiredoxin"/>
    <property type="match status" value="1"/>
</dbReference>
<dbReference type="Proteomes" id="UP000481643">
    <property type="component" value="Unassembled WGS sequence"/>
</dbReference>
<proteinExistence type="predicted"/>
<dbReference type="InterPro" id="IPR036086">
    <property type="entry name" value="ParB/Sulfiredoxin_sf"/>
</dbReference>
<feature type="region of interest" description="Disordered" evidence="2">
    <location>
        <begin position="613"/>
        <end position="632"/>
    </location>
</feature>
<gene>
    <name evidence="4" type="ORF">F9L08_19840</name>
</gene>
<dbReference type="CDD" id="cd16406">
    <property type="entry name" value="ParB_N_like"/>
    <property type="match status" value="1"/>
</dbReference>
<evidence type="ECO:0000313" key="5">
    <source>
        <dbReference type="Proteomes" id="UP000481643"/>
    </source>
</evidence>
<dbReference type="Pfam" id="PF02195">
    <property type="entry name" value="ParB_N"/>
    <property type="match status" value="1"/>
</dbReference>
<dbReference type="EMBL" id="WBVX01000024">
    <property type="protein sequence ID" value="KAB2681152.1"/>
    <property type="molecule type" value="Genomic_DNA"/>
</dbReference>
<dbReference type="InterPro" id="IPR003115">
    <property type="entry name" value="ParB_N"/>
</dbReference>
<evidence type="ECO:0000256" key="1">
    <source>
        <dbReference type="SAM" id="Coils"/>
    </source>
</evidence>
<reference evidence="4 5" key="1">
    <citation type="submission" date="2019-09" db="EMBL/GenBank/DDBJ databases">
        <title>Taxonomic organization of the family Brucellaceae based on a phylogenomic approach.</title>
        <authorList>
            <person name="Leclercq S."/>
            <person name="Cloeckaert A."/>
            <person name="Zygmunt M.S."/>
        </authorList>
    </citation>
    <scope>NUCLEOTIDE SEQUENCE [LARGE SCALE GENOMIC DNA]</scope>
    <source>
        <strain evidence="4 5">WS1830</strain>
    </source>
</reference>
<organism evidence="4 5">
    <name type="scientific">Brucella tritici</name>
    <dbReference type="NCBI Taxonomy" id="94626"/>
    <lineage>
        <taxon>Bacteria</taxon>
        <taxon>Pseudomonadati</taxon>
        <taxon>Pseudomonadota</taxon>
        <taxon>Alphaproteobacteria</taxon>
        <taxon>Hyphomicrobiales</taxon>
        <taxon>Brucellaceae</taxon>
        <taxon>Brucella/Ochrobactrum group</taxon>
        <taxon>Brucella</taxon>
    </lineage>
</organism>
<comment type="caution">
    <text evidence="4">The sequence shown here is derived from an EMBL/GenBank/DDBJ whole genome shotgun (WGS) entry which is preliminary data.</text>
</comment>